<comment type="caution">
    <text evidence="1">The sequence shown here is derived from an EMBL/GenBank/DDBJ whole genome shotgun (WGS) entry which is preliminary data.</text>
</comment>
<keyword evidence="2" id="KW-1185">Reference proteome</keyword>
<sequence>MMVLDIWTKTTRHKSRIHHGSTSYKLKCLVNDNFTEDMLINHRIGNYCYTMEPTELENIAMIIELSFVPDLGVRIRSGGHDYDGATLGEVYNRIAEKSKIHSYPAGVCPAVGVGGHLSGGGCGNLMSKYGLSFLSYQRRTLEEGASDVADKTDENLFIRVVLNPVARKGQVAIKAKFNALFLGDAQRLVSLMDEKFPELVLCTRNA</sequence>
<dbReference type="OrthoDB" id="407275at2759"/>
<proteinExistence type="predicted"/>
<dbReference type="Proteomes" id="UP000886885">
    <property type="component" value="Chromosome 11A"/>
</dbReference>
<accession>A0A8X8CK58</accession>
<dbReference type="AlphaFoldDB" id="A0A8X8CK58"/>
<evidence type="ECO:0000313" key="1">
    <source>
        <dbReference type="EMBL" id="KAG6756847.1"/>
    </source>
</evidence>
<dbReference type="PANTHER" id="PTHR32448">
    <property type="entry name" value="OS08G0158400 PROTEIN"/>
    <property type="match status" value="1"/>
</dbReference>
<organism evidence="1 2">
    <name type="scientific">Populus tomentosa</name>
    <name type="common">Chinese white poplar</name>
    <dbReference type="NCBI Taxonomy" id="118781"/>
    <lineage>
        <taxon>Eukaryota</taxon>
        <taxon>Viridiplantae</taxon>
        <taxon>Streptophyta</taxon>
        <taxon>Embryophyta</taxon>
        <taxon>Tracheophyta</taxon>
        <taxon>Spermatophyta</taxon>
        <taxon>Magnoliopsida</taxon>
        <taxon>eudicotyledons</taxon>
        <taxon>Gunneridae</taxon>
        <taxon>Pentapetalae</taxon>
        <taxon>rosids</taxon>
        <taxon>fabids</taxon>
        <taxon>Malpighiales</taxon>
        <taxon>Salicaceae</taxon>
        <taxon>Saliceae</taxon>
        <taxon>Populus</taxon>
    </lineage>
</organism>
<name>A0A8X8CK58_POPTO</name>
<reference evidence="1" key="1">
    <citation type="journal article" date="2020" name="bioRxiv">
        <title>Hybrid origin of Populus tomentosa Carr. identified through genome sequencing and phylogenomic analysis.</title>
        <authorList>
            <person name="An X."/>
            <person name="Gao K."/>
            <person name="Chen Z."/>
            <person name="Li J."/>
            <person name="Yang X."/>
            <person name="Yang X."/>
            <person name="Zhou J."/>
            <person name="Guo T."/>
            <person name="Zhao T."/>
            <person name="Huang S."/>
            <person name="Miao D."/>
            <person name="Khan W.U."/>
            <person name="Rao P."/>
            <person name="Ye M."/>
            <person name="Lei B."/>
            <person name="Liao W."/>
            <person name="Wang J."/>
            <person name="Ji L."/>
            <person name="Li Y."/>
            <person name="Guo B."/>
            <person name="Mustafa N.S."/>
            <person name="Li S."/>
            <person name="Yun Q."/>
            <person name="Keller S.R."/>
            <person name="Mao J."/>
            <person name="Zhang R."/>
            <person name="Strauss S.H."/>
        </authorList>
    </citation>
    <scope>NUCLEOTIDE SEQUENCE</scope>
    <source>
        <strain evidence="1">GM15</strain>
        <tissue evidence="1">Leaf</tissue>
    </source>
</reference>
<gene>
    <name evidence="1" type="ORF">POTOM_040290</name>
</gene>
<protein>
    <recommendedName>
        <fullName evidence="3">FAD-binding PCMH-type domain-containing protein</fullName>
    </recommendedName>
</protein>
<evidence type="ECO:0000313" key="2">
    <source>
        <dbReference type="Proteomes" id="UP000886885"/>
    </source>
</evidence>
<evidence type="ECO:0008006" key="3">
    <source>
        <dbReference type="Google" id="ProtNLM"/>
    </source>
</evidence>
<dbReference type="EMBL" id="JAAWWB010000021">
    <property type="protein sequence ID" value="KAG6756847.1"/>
    <property type="molecule type" value="Genomic_DNA"/>
</dbReference>